<evidence type="ECO:0008006" key="4">
    <source>
        <dbReference type="Google" id="ProtNLM"/>
    </source>
</evidence>
<sequence length="159" mass="18621">MRLSNRKKTGIYRFIGSAILMMVFLGVAAFLLERYIFDVSGWGGGFFIIIPLLLLYVFYLRGRQIFEYDSDGEVLNFKNRGIWSLLRTASDEFPKYKLLKYEVVDALLFKRLFITISSKKSHSTILKYDISYLTRKEIHDLKLSLSRVIKANKEREKVS</sequence>
<organism evidence="2 3">
    <name type="scientific">Chryseobacterium suipulveris</name>
    <dbReference type="NCBI Taxonomy" id="2929800"/>
    <lineage>
        <taxon>Bacteria</taxon>
        <taxon>Pseudomonadati</taxon>
        <taxon>Bacteroidota</taxon>
        <taxon>Flavobacteriia</taxon>
        <taxon>Flavobacteriales</taxon>
        <taxon>Weeksellaceae</taxon>
        <taxon>Chryseobacterium group</taxon>
        <taxon>Chryseobacterium</taxon>
    </lineage>
</organism>
<evidence type="ECO:0000313" key="3">
    <source>
        <dbReference type="Proteomes" id="UP000831460"/>
    </source>
</evidence>
<proteinExistence type="predicted"/>
<feature type="transmembrane region" description="Helical" evidence="1">
    <location>
        <begin position="42"/>
        <end position="60"/>
    </location>
</feature>
<dbReference type="Proteomes" id="UP000831460">
    <property type="component" value="Chromosome"/>
</dbReference>
<keyword evidence="1" id="KW-1133">Transmembrane helix</keyword>
<dbReference type="RefSeq" id="WP_243547686.1">
    <property type="nucleotide sequence ID" value="NZ_CP094532.1"/>
</dbReference>
<keyword evidence="1" id="KW-0472">Membrane</keyword>
<reference evidence="2 3" key="1">
    <citation type="submission" date="2022-03" db="EMBL/GenBank/DDBJ databases">
        <title>Chryseobacterium sp. isolated from particulate matters in swine house.</title>
        <authorList>
            <person name="Won M."/>
            <person name="Kim S.-J."/>
            <person name="Kwon S.-W."/>
        </authorList>
    </citation>
    <scope>NUCLEOTIDE SEQUENCE [LARGE SCALE GENOMIC DNA]</scope>
    <source>
        <strain evidence="2 3">SC2-2</strain>
    </source>
</reference>
<protein>
    <recommendedName>
        <fullName evidence="4">DUF304 domain-containing protein</fullName>
    </recommendedName>
</protein>
<evidence type="ECO:0000313" key="2">
    <source>
        <dbReference type="EMBL" id="UOE39833.1"/>
    </source>
</evidence>
<dbReference type="EMBL" id="CP094532">
    <property type="protein sequence ID" value="UOE39833.1"/>
    <property type="molecule type" value="Genomic_DNA"/>
</dbReference>
<feature type="transmembrane region" description="Helical" evidence="1">
    <location>
        <begin position="12"/>
        <end position="36"/>
    </location>
</feature>
<evidence type="ECO:0000256" key="1">
    <source>
        <dbReference type="SAM" id="Phobius"/>
    </source>
</evidence>
<gene>
    <name evidence="2" type="ORF">MTP09_07815</name>
</gene>
<keyword evidence="3" id="KW-1185">Reference proteome</keyword>
<keyword evidence="1" id="KW-0812">Transmembrane</keyword>
<name>A0ABY4BKW2_9FLAO</name>
<accession>A0ABY4BKW2</accession>